<keyword evidence="4" id="KW-0272">Extracellular matrix</keyword>
<comment type="caution">
    <text evidence="10">Lacks conserved residue(s) required for the propagation of feature annotation.</text>
</comment>
<dbReference type="KEGG" id="alim:106533366"/>
<dbReference type="FunFam" id="2.10.25.10:FF:000001">
    <property type="entry name" value="Tenascin C"/>
    <property type="match status" value="10"/>
</dbReference>
<dbReference type="Pfam" id="PF23106">
    <property type="entry name" value="EGF_Teneurin"/>
    <property type="match status" value="2"/>
</dbReference>
<evidence type="ECO:0000256" key="6">
    <source>
        <dbReference type="ARBA" id="ARBA00022729"/>
    </source>
</evidence>
<feature type="domain" description="Fibronectin type-III" evidence="14">
    <location>
        <begin position="1089"/>
        <end position="1180"/>
    </location>
</feature>
<feature type="domain" description="Fibronectin type-III" evidence="14">
    <location>
        <begin position="1323"/>
        <end position="1415"/>
    </location>
</feature>
<dbReference type="SMART" id="SM00060">
    <property type="entry name" value="FN3"/>
    <property type="match status" value="15"/>
</dbReference>
<dbReference type="Proteomes" id="UP000192220">
    <property type="component" value="Unplaced"/>
</dbReference>
<dbReference type="Pfam" id="PF00041">
    <property type="entry name" value="fn3"/>
    <property type="match status" value="12"/>
</dbReference>
<evidence type="ECO:0000313" key="17">
    <source>
        <dbReference type="RefSeq" id="XP_013885087.1"/>
    </source>
</evidence>
<dbReference type="CDD" id="cd00087">
    <property type="entry name" value="FReD"/>
    <property type="match status" value="1"/>
</dbReference>
<dbReference type="InterPro" id="IPR036116">
    <property type="entry name" value="FN3_sf"/>
</dbReference>
<evidence type="ECO:0000256" key="8">
    <source>
        <dbReference type="ARBA" id="ARBA00023157"/>
    </source>
</evidence>
<evidence type="ECO:0000256" key="11">
    <source>
        <dbReference type="SAM" id="MobiDB-lite"/>
    </source>
</evidence>
<dbReference type="PROSITE" id="PS00022">
    <property type="entry name" value="EGF_1"/>
    <property type="match status" value="4"/>
</dbReference>
<dbReference type="NCBIfam" id="NF040941">
    <property type="entry name" value="GGGWT_bact"/>
    <property type="match status" value="1"/>
</dbReference>
<evidence type="ECO:0000256" key="10">
    <source>
        <dbReference type="PROSITE-ProRule" id="PRU00076"/>
    </source>
</evidence>
<feature type="domain" description="Fibrinogen C-terminal" evidence="15">
    <location>
        <begin position="2146"/>
        <end position="2361"/>
    </location>
</feature>
<feature type="domain" description="Fibronectin type-III" evidence="14">
    <location>
        <begin position="777"/>
        <end position="866"/>
    </location>
</feature>
<evidence type="ECO:0000259" key="13">
    <source>
        <dbReference type="PROSITE" id="PS50026"/>
    </source>
</evidence>
<dbReference type="SMART" id="SM00186">
    <property type="entry name" value="FBG"/>
    <property type="match status" value="1"/>
</dbReference>
<feature type="chain" id="PRO_5014185501" evidence="12">
    <location>
        <begin position="22"/>
        <end position="2372"/>
    </location>
</feature>
<dbReference type="InterPro" id="IPR036056">
    <property type="entry name" value="Fibrinogen-like_C"/>
</dbReference>
<protein>
    <submittedName>
        <fullName evidence="17">Tenascin</fullName>
    </submittedName>
</protein>
<dbReference type="FunFam" id="2.60.40.10:FF:000099">
    <property type="entry name" value="Fibronectin 1"/>
    <property type="match status" value="2"/>
</dbReference>
<feature type="domain" description="Fibronectin type-III" evidence="14">
    <location>
        <begin position="1689"/>
        <end position="1793"/>
    </location>
</feature>
<dbReference type="InterPro" id="IPR014716">
    <property type="entry name" value="Fibrinogen_a/b/g_C_1"/>
</dbReference>
<feature type="region of interest" description="Disordered" evidence="11">
    <location>
        <begin position="1193"/>
        <end position="1230"/>
    </location>
</feature>
<keyword evidence="3" id="KW-0964">Secreted</keyword>
<dbReference type="Pfam" id="PF00147">
    <property type="entry name" value="Fibrinogen_C"/>
    <property type="match status" value="1"/>
</dbReference>
<evidence type="ECO:0000256" key="1">
    <source>
        <dbReference type="ARBA" id="ARBA00004498"/>
    </source>
</evidence>
<dbReference type="PROSITE" id="PS50026">
    <property type="entry name" value="EGF_3"/>
    <property type="match status" value="1"/>
</dbReference>
<evidence type="ECO:0000256" key="5">
    <source>
        <dbReference type="ARBA" id="ARBA00022536"/>
    </source>
</evidence>
<feature type="disulfide bond" evidence="10">
    <location>
        <begin position="491"/>
        <end position="500"/>
    </location>
</feature>
<name>A0A2I4CYL2_AUSLI</name>
<dbReference type="InterPro" id="IPR013783">
    <property type="entry name" value="Ig-like_fold"/>
</dbReference>
<dbReference type="Gene3D" id="3.90.215.10">
    <property type="entry name" value="Gamma Fibrinogen, chain A, domain 1"/>
    <property type="match status" value="1"/>
</dbReference>
<dbReference type="CDD" id="cd00054">
    <property type="entry name" value="EGF_CA"/>
    <property type="match status" value="2"/>
</dbReference>
<keyword evidence="9" id="KW-0325">Glycoprotein</keyword>
<dbReference type="InParanoid" id="A0A2I4CYL2"/>
<keyword evidence="6 12" id="KW-0732">Signal</keyword>
<feature type="domain" description="Fibronectin type-III" evidence="14">
    <location>
        <begin position="1597"/>
        <end position="1688"/>
    </location>
</feature>
<dbReference type="STRING" id="52670.A0A2I4CYL2"/>
<feature type="domain" description="Fibronectin type-III" evidence="14">
    <location>
        <begin position="598"/>
        <end position="688"/>
    </location>
</feature>
<dbReference type="Gene3D" id="2.60.40.10">
    <property type="entry name" value="Immunoglobulins"/>
    <property type="match status" value="16"/>
</dbReference>
<feature type="domain" description="Fibronectin type-III" evidence="14">
    <location>
        <begin position="2060"/>
        <end position="2148"/>
    </location>
</feature>
<evidence type="ECO:0000256" key="2">
    <source>
        <dbReference type="ARBA" id="ARBA00008673"/>
    </source>
</evidence>
<dbReference type="PROSITE" id="PS50853">
    <property type="entry name" value="FN3"/>
    <property type="match status" value="12"/>
</dbReference>
<feature type="domain" description="EGF-like" evidence="13">
    <location>
        <begin position="470"/>
        <end position="501"/>
    </location>
</feature>
<keyword evidence="5 10" id="KW-0245">EGF-like domain</keyword>
<dbReference type="Gene3D" id="2.10.25.10">
    <property type="entry name" value="Laminin"/>
    <property type="match status" value="13"/>
</dbReference>
<evidence type="ECO:0000259" key="15">
    <source>
        <dbReference type="PROSITE" id="PS51406"/>
    </source>
</evidence>
<feature type="disulfide bond" evidence="10">
    <location>
        <begin position="474"/>
        <end position="484"/>
    </location>
</feature>
<feature type="domain" description="Fibronectin type-III" evidence="14">
    <location>
        <begin position="867"/>
        <end position="960"/>
    </location>
</feature>
<dbReference type="InterPro" id="IPR050991">
    <property type="entry name" value="ECM_Regulatory_Proteins"/>
</dbReference>
<dbReference type="GO" id="GO:0030155">
    <property type="term" value="P:regulation of cell adhesion"/>
    <property type="evidence" value="ECO:0007669"/>
    <property type="project" value="TreeGrafter"/>
</dbReference>
<feature type="signal peptide" evidence="12">
    <location>
        <begin position="1"/>
        <end position="21"/>
    </location>
</feature>
<organism evidence="16 17">
    <name type="scientific">Austrofundulus limnaeus</name>
    <name type="common">Annual killifish</name>
    <dbReference type="NCBI Taxonomy" id="52670"/>
    <lineage>
        <taxon>Eukaryota</taxon>
        <taxon>Metazoa</taxon>
        <taxon>Chordata</taxon>
        <taxon>Craniata</taxon>
        <taxon>Vertebrata</taxon>
        <taxon>Euteleostomi</taxon>
        <taxon>Actinopterygii</taxon>
        <taxon>Neopterygii</taxon>
        <taxon>Teleostei</taxon>
        <taxon>Neoteleostei</taxon>
        <taxon>Acanthomorphata</taxon>
        <taxon>Ovalentaria</taxon>
        <taxon>Atherinomorphae</taxon>
        <taxon>Cyprinodontiformes</taxon>
        <taxon>Rivulidae</taxon>
        <taxon>Austrofundulus</taxon>
    </lineage>
</organism>
<comment type="similarity">
    <text evidence="2">Belongs to the tenascin family.</text>
</comment>
<dbReference type="FunFam" id="3.90.215.10:FF:000001">
    <property type="entry name" value="Tenascin isoform 1"/>
    <property type="match status" value="1"/>
</dbReference>
<dbReference type="InterPro" id="IPR002181">
    <property type="entry name" value="Fibrinogen_a/b/g_C_dom"/>
</dbReference>
<sequence length="2372" mass="258421">MGRHRLVDSFFLILLISLTNAGIVQKILRHRRETLSPPKEHNLTIPSAGHPVVFSHVYNINVPASSLCSVDLDAPESTKLHPKDVAAGHHITEHTLDGENQIVFTHRINIPRQACGCTEDLPGLKELMSRLEMLEGEVSALRDQCSSEGACCSAQVSGEMGTKPYCNGHGNYSAETCGCICEPGWRGTNCTKPDCPGGCQDRGRCVEGKCECFKGFSGEDCGLKSCPMGCGAHGHCVGGVCVCSDGFFGEDCSQSRCLNNCLGRGHCEDGDCVCDEPWTGFDCSELICPKDCYDRGHCVNGTCYCDEGFGGKDCGQRTCPNNCRGNGFCVDGKCICSAGYSGEDCTQLTCLNNCNGRGTCFNGMCICDSGYQGEDCSQLACLNNCNSRGQCINGQCSCDVGFQGDDCSELSCPRNCQLMGRCVNGQCVCDEGYAGEDCSILVCPSNCYARGECIEGRCVCHAGYAGEDCGDLSCPNNCRNRGRCIDGQCVCDEGFSGEDCSQKACPNDCLAQGHCHEGKCVCQEGYTGEDCSVLTCPDNCNKRGRCVNGRCICESGYEGESCSELSCVNGCQDRGRCVSGQCVCDEGYIGEDCSEVSPPRDLKVGEISTDTVDLSWNNEMLVTEYLVTYVPTSPGGLLMEFTVPGDKTAATVKELEPGIEYLINVYAVLSNKKSIPVSARVATELPQPEGLRFKSVRETSVEVLWDQLDISFDAWEIHFRNTKEENGKVVSTVLPSQNQYLQSGLGPGQEYEVSINIIKNDTRGPQTSKKVTTMIDGPRQVAVKDVTDSSALVSWSLPVAPTDRVTMVYMPSSDLSDQTTVEISPPDKQYSIDGLRPDTKYSVSLISRWGDASSDPVTSTFITALDAPRDLQAVSQTDDSITLEWTSSQADADSFRVKYSPISGATHGEEMFPRGPGHTTQATITGLRPGTEYGIGVTAVKNERESLPATTNAATDLDPPRGFEEIKSTETSLTLRWQKPQAKVGRYRLVYVSRDGQVEEVEIPVTETTHSLSNLTPGMSYSFSLTAERGHRRSRPVSLSASTAFFTFYSADSDNHELTTPSGSEETVSSFVYLEPSESQFSGAEPEDEAGTLTVSRITSDGFDLLWKLKAHNVYDYYVVQYKDTQQLLDVGEVRLPGDAHGSRISGLKASTEYHIKLYGMTSSQRAALLEAVAVTAPSDVHTLSINEAPATQSALENEKPDPLLPLNNESFSPSDAGGMSSGDEAEGSHMQLPDLSVSVTTTAVSLAGSAPDEVFNSFLVEPTAPSAAAQPNVTKLPGSVRTAETEGLTSYTHYNITLQGLVEETPSLPLSSFITTAEMKPTIGNLTISDISWDGFTASWSPTAGGDFDSFVIEVTNMENFVESQNLTLSGDALSLGISGLNPNTSYMVGLYGMHQGSVLEPLYIEATTVTQPVLGKLYVSNVTFESFTIHWNETEREYDGFILEIIDSDWLKEPKEYNISHNVTSLDVSGLRPSTHYIAYLYGTYKGSRTSAVSIVASTAEEPDLFKLVVSNITSDRFCLSWRTGEKEFDQFVVEVRESALPSQAMGRTLPGDVHSTVMAGLKANTSYNIKLYASEVDGQNTPPLFSVATTEDVPQLGPIAASSTSPHNLSLYWSTESGHFDGFVVRVSDSEQQSDTLELRLSAEVRNTTFTNLMDDTSYDIELYGISHGRHTSSVFANAVTAPLPKVENLTISNVTPYGFRVSWEVRQPPQQQGELTPSSGGFSHFQIVVTDSGWLLQPQEFTVPGNQDHLNIWGLITGIGYEVKLTGVSESGLLSRPLTAVAVTEAEPEVEHLFISDITADSFRLSWTTDEDLFDRFVIKVRDSKRLAHPQEFNVRGDKRTKVITGLMSGTEYEIELYGVTVDQRSQPITGLAQTGLSAPRGLHFSEVTDSTAIVHWSSPRFTVDNYRITYVPFEGGSPLIVTADGSVSERLLVDMVPGKSYQVTVSALKGLEESEPSSGAVTTALDSPRGVTAVNVTDTSALLLWQPSVATVHHYVVTYSADSVSEMVEHVSGNTVEFEMNSLLPGSHYTVGVYGVKEAQKSASALTEFTTDVDPPRDLTAVNIQTDSATLTWKPPHAAVTGYMLTFSSADGGIREVMLSSTASSYTMSQLTASTEYDVRLQSVAAAKRSRFVTITFSTIGQMYARPMDCAQIYVNGETTSGLYTIYIGGEESQPIQVYCDMTTDGGGWMVLLRRQNGKLEFFRNWKNYTAGFGNMNDEFWLGLSNLYKITSLGHYELRVDLRDNGESAYALYDKFILAEPRTRYKLYLGAYSGTAGDSMAYHHGRPFSTYDNDNDIAVTNCALSYKGAFWYKNCHRVNLMGKYGDNSHSKGINWFHWKGHEHSIDFAEMKIRPANFKNSENRKKRS</sequence>
<dbReference type="CDD" id="cd00063">
    <property type="entry name" value="FN3"/>
    <property type="match status" value="14"/>
</dbReference>
<keyword evidence="16" id="KW-1185">Reference proteome</keyword>
<feature type="domain" description="Fibronectin type-III" evidence="14">
    <location>
        <begin position="1504"/>
        <end position="1596"/>
    </location>
</feature>
<evidence type="ECO:0000256" key="7">
    <source>
        <dbReference type="ARBA" id="ARBA00022737"/>
    </source>
</evidence>
<dbReference type="SUPFAM" id="SSF56496">
    <property type="entry name" value="Fibrinogen C-terminal domain-like"/>
    <property type="match status" value="1"/>
</dbReference>
<dbReference type="SMART" id="SM00181">
    <property type="entry name" value="EGF"/>
    <property type="match status" value="13"/>
</dbReference>
<dbReference type="OrthoDB" id="442731at2759"/>
<feature type="domain" description="Fibronectin type-III" evidence="14">
    <location>
        <begin position="1883"/>
        <end position="1972"/>
    </location>
</feature>
<dbReference type="InterPro" id="IPR003961">
    <property type="entry name" value="FN3_dom"/>
</dbReference>
<dbReference type="CTD" id="100149028"/>
<dbReference type="InterPro" id="IPR000742">
    <property type="entry name" value="EGF"/>
</dbReference>
<dbReference type="RefSeq" id="XP_013885087.1">
    <property type="nucleotide sequence ID" value="XM_014029633.1"/>
</dbReference>
<dbReference type="Gene3D" id="2.20.25.10">
    <property type="match status" value="1"/>
</dbReference>
<evidence type="ECO:0000256" key="9">
    <source>
        <dbReference type="ARBA" id="ARBA00023180"/>
    </source>
</evidence>
<evidence type="ECO:0000256" key="12">
    <source>
        <dbReference type="SAM" id="SignalP"/>
    </source>
</evidence>
<dbReference type="PANTHER" id="PTHR46708">
    <property type="entry name" value="TENASCIN"/>
    <property type="match status" value="1"/>
</dbReference>
<dbReference type="PROSITE" id="PS51406">
    <property type="entry name" value="FIBRINOGEN_C_2"/>
    <property type="match status" value="1"/>
</dbReference>
<dbReference type="PANTHER" id="PTHR46708:SF1">
    <property type="entry name" value="TENASCIN"/>
    <property type="match status" value="1"/>
</dbReference>
<dbReference type="SUPFAM" id="SSF49265">
    <property type="entry name" value="Fibronectin type III"/>
    <property type="match status" value="12"/>
</dbReference>
<evidence type="ECO:0000256" key="4">
    <source>
        <dbReference type="ARBA" id="ARBA00022530"/>
    </source>
</evidence>
<accession>A0A2I4CYL2</accession>
<evidence type="ECO:0000256" key="3">
    <source>
        <dbReference type="ARBA" id="ARBA00022525"/>
    </source>
</evidence>
<evidence type="ECO:0000313" key="16">
    <source>
        <dbReference type="Proteomes" id="UP000192220"/>
    </source>
</evidence>
<dbReference type="GO" id="GO:0005615">
    <property type="term" value="C:extracellular space"/>
    <property type="evidence" value="ECO:0007669"/>
    <property type="project" value="TreeGrafter"/>
</dbReference>
<keyword evidence="7" id="KW-0677">Repeat</keyword>
<proteinExistence type="inferred from homology"/>
<gene>
    <name evidence="17" type="primary">tnca</name>
</gene>
<keyword evidence="8 10" id="KW-1015">Disulfide bond</keyword>
<feature type="domain" description="Fibronectin type-III" evidence="14">
    <location>
        <begin position="1973"/>
        <end position="2059"/>
    </location>
</feature>
<dbReference type="GO" id="GO:0031175">
    <property type="term" value="P:neuron projection development"/>
    <property type="evidence" value="ECO:0007669"/>
    <property type="project" value="TreeGrafter"/>
</dbReference>
<feature type="domain" description="Fibronectin type-III" evidence="14">
    <location>
        <begin position="961"/>
        <end position="1053"/>
    </location>
</feature>
<evidence type="ECO:0000259" key="14">
    <source>
        <dbReference type="PROSITE" id="PS50853"/>
    </source>
</evidence>
<dbReference type="PROSITE" id="PS01186">
    <property type="entry name" value="EGF_2"/>
    <property type="match status" value="5"/>
</dbReference>
<comment type="subcellular location">
    <subcellularLocation>
        <location evidence="1">Secreted</location>
        <location evidence="1">Extracellular space</location>
        <location evidence="1">Extracellular matrix</location>
    </subcellularLocation>
</comment>
<dbReference type="Pfam" id="PF25024">
    <property type="entry name" value="EGF_TEN"/>
    <property type="match status" value="2"/>
</dbReference>
<reference evidence="17" key="1">
    <citation type="submission" date="2025-08" db="UniProtKB">
        <authorList>
            <consortium name="RefSeq"/>
        </authorList>
    </citation>
    <scope>IDENTIFICATION</scope>
</reference>